<dbReference type="InterPro" id="IPR038377">
    <property type="entry name" value="Na/Glc_symporter_sf"/>
</dbReference>
<dbReference type="FunFam" id="1.20.1730.10:FF:000009">
    <property type="entry name" value="Cation acetate symporter"/>
    <property type="match status" value="1"/>
</dbReference>
<comment type="subcellular location">
    <subcellularLocation>
        <location evidence="1">Cell membrane</location>
        <topology evidence="1">Multi-pass membrane protein</topology>
    </subcellularLocation>
</comment>
<protein>
    <submittedName>
        <fullName evidence="11">Cation/acetate symporter</fullName>
    </submittedName>
</protein>
<keyword evidence="5 10" id="KW-0812">Transmembrane</keyword>
<dbReference type="PROSITE" id="PS50283">
    <property type="entry name" value="NA_SOLUT_SYMP_3"/>
    <property type="match status" value="1"/>
</dbReference>
<dbReference type="Gene3D" id="1.20.1730.10">
    <property type="entry name" value="Sodium/glucose cotransporter"/>
    <property type="match status" value="1"/>
</dbReference>
<accession>A0A7W9UWE9</accession>
<gene>
    <name evidence="11" type="ORF">FHS42_000726</name>
</gene>
<dbReference type="GO" id="GO:0005886">
    <property type="term" value="C:plasma membrane"/>
    <property type="evidence" value="ECO:0007669"/>
    <property type="project" value="UniProtKB-SubCell"/>
</dbReference>
<feature type="transmembrane region" description="Helical" evidence="10">
    <location>
        <begin position="59"/>
        <end position="82"/>
    </location>
</feature>
<dbReference type="NCBIfam" id="TIGR00813">
    <property type="entry name" value="sss"/>
    <property type="match status" value="1"/>
</dbReference>
<feature type="transmembrane region" description="Helical" evidence="10">
    <location>
        <begin position="349"/>
        <end position="378"/>
    </location>
</feature>
<dbReference type="InterPro" id="IPR001734">
    <property type="entry name" value="Na/solute_symporter"/>
</dbReference>
<evidence type="ECO:0000256" key="2">
    <source>
        <dbReference type="ARBA" id="ARBA00006434"/>
    </source>
</evidence>
<comment type="caution">
    <text evidence="11">The sequence shown here is derived from an EMBL/GenBank/DDBJ whole genome shotgun (WGS) entry which is preliminary data.</text>
</comment>
<feature type="transmembrane region" description="Helical" evidence="10">
    <location>
        <begin position="498"/>
        <end position="516"/>
    </location>
</feature>
<dbReference type="Proteomes" id="UP000588098">
    <property type="component" value="Unassembled WGS sequence"/>
</dbReference>
<evidence type="ECO:0000256" key="1">
    <source>
        <dbReference type="ARBA" id="ARBA00004651"/>
    </source>
</evidence>
<feature type="transmembrane region" description="Helical" evidence="10">
    <location>
        <begin position="256"/>
        <end position="278"/>
    </location>
</feature>
<dbReference type="PANTHER" id="PTHR48086">
    <property type="entry name" value="SODIUM/PROLINE SYMPORTER-RELATED"/>
    <property type="match status" value="1"/>
</dbReference>
<name>A0A7W9UWE9_9ACTN</name>
<dbReference type="RefSeq" id="WP_184568958.1">
    <property type="nucleotide sequence ID" value="NZ_JACHJL010000001.1"/>
</dbReference>
<feature type="transmembrane region" description="Helical" evidence="10">
    <location>
        <begin position="424"/>
        <end position="446"/>
    </location>
</feature>
<dbReference type="AlphaFoldDB" id="A0A7W9UWE9"/>
<comment type="similarity">
    <text evidence="2 9">Belongs to the sodium:solute symporter (SSF) (TC 2.A.21) family.</text>
</comment>
<feature type="transmembrane region" description="Helical" evidence="10">
    <location>
        <begin position="399"/>
        <end position="418"/>
    </location>
</feature>
<organism evidence="11 12">
    <name type="scientific">Streptomyces zagrosensis</name>
    <dbReference type="NCBI Taxonomy" id="1042984"/>
    <lineage>
        <taxon>Bacteria</taxon>
        <taxon>Bacillati</taxon>
        <taxon>Actinomycetota</taxon>
        <taxon>Actinomycetes</taxon>
        <taxon>Kitasatosporales</taxon>
        <taxon>Streptomycetaceae</taxon>
        <taxon>Streptomyces</taxon>
    </lineage>
</organism>
<feature type="transmembrane region" description="Helical" evidence="10">
    <location>
        <begin position="290"/>
        <end position="315"/>
    </location>
</feature>
<evidence type="ECO:0000256" key="3">
    <source>
        <dbReference type="ARBA" id="ARBA00022448"/>
    </source>
</evidence>
<reference evidence="11 12" key="1">
    <citation type="submission" date="2020-08" db="EMBL/GenBank/DDBJ databases">
        <title>Genomic Encyclopedia of Type Strains, Phase III (KMG-III): the genomes of soil and plant-associated and newly described type strains.</title>
        <authorList>
            <person name="Whitman W."/>
        </authorList>
    </citation>
    <scope>NUCLEOTIDE SEQUENCE [LARGE SCALE GENOMIC DNA]</scope>
    <source>
        <strain evidence="11 12">CECT 8305</strain>
    </source>
</reference>
<feature type="transmembrane region" description="Helical" evidence="10">
    <location>
        <begin position="458"/>
        <end position="478"/>
    </location>
</feature>
<evidence type="ECO:0000313" key="11">
    <source>
        <dbReference type="EMBL" id="MBB5933708.1"/>
    </source>
</evidence>
<keyword evidence="4" id="KW-1003">Cell membrane</keyword>
<keyword evidence="8 10" id="KW-0472">Membrane</keyword>
<evidence type="ECO:0000256" key="5">
    <source>
        <dbReference type="ARBA" id="ARBA00022692"/>
    </source>
</evidence>
<dbReference type="CDD" id="cd11480">
    <property type="entry name" value="SLC5sbd_u4"/>
    <property type="match status" value="1"/>
</dbReference>
<feature type="transmembrane region" description="Helical" evidence="10">
    <location>
        <begin position="18"/>
        <end position="38"/>
    </location>
</feature>
<dbReference type="Pfam" id="PF00474">
    <property type="entry name" value="SSF"/>
    <property type="match status" value="1"/>
</dbReference>
<feature type="transmembrane region" description="Helical" evidence="10">
    <location>
        <begin position="198"/>
        <end position="216"/>
    </location>
</feature>
<evidence type="ECO:0000256" key="9">
    <source>
        <dbReference type="RuleBase" id="RU362091"/>
    </source>
</evidence>
<feature type="transmembrane region" description="Helical" evidence="10">
    <location>
        <begin position="88"/>
        <end position="106"/>
    </location>
</feature>
<dbReference type="InterPro" id="IPR050277">
    <property type="entry name" value="Sodium:Solute_Symporter"/>
</dbReference>
<evidence type="ECO:0000256" key="7">
    <source>
        <dbReference type="ARBA" id="ARBA00022989"/>
    </source>
</evidence>
<evidence type="ECO:0000256" key="4">
    <source>
        <dbReference type="ARBA" id="ARBA00022475"/>
    </source>
</evidence>
<evidence type="ECO:0000256" key="10">
    <source>
        <dbReference type="SAM" id="Phobius"/>
    </source>
</evidence>
<dbReference type="PANTHER" id="PTHR48086:SF6">
    <property type="entry name" value="CATION_ACETATE SYMPORTER ACTP"/>
    <property type="match status" value="1"/>
</dbReference>
<dbReference type="GO" id="GO:0006847">
    <property type="term" value="P:plasma membrane acetate transport"/>
    <property type="evidence" value="ECO:0007669"/>
    <property type="project" value="TreeGrafter"/>
</dbReference>
<dbReference type="GO" id="GO:0015123">
    <property type="term" value="F:acetate transmembrane transporter activity"/>
    <property type="evidence" value="ECO:0007669"/>
    <property type="project" value="TreeGrafter"/>
</dbReference>
<evidence type="ECO:0000256" key="6">
    <source>
        <dbReference type="ARBA" id="ARBA00022847"/>
    </source>
</evidence>
<feature type="transmembrane region" description="Helical" evidence="10">
    <location>
        <begin position="167"/>
        <end position="186"/>
    </location>
</feature>
<keyword evidence="3" id="KW-0813">Transport</keyword>
<evidence type="ECO:0000256" key="8">
    <source>
        <dbReference type="ARBA" id="ARBA00023136"/>
    </source>
</evidence>
<sequence length="540" mass="56684">MTDTLQLAAEGVSEHRPLIISLFGTFVLVTLGVTVWAGKQTKDANDFYAGGRQFSGFQNGLAISGDYMSAASFLGIAGAIALFGYDGFLYSIGFLVAWLVALLLVAEPLRNSGRFTMGDVLAYRMRQRPVRTAAGVSTIVVSIFYLLAQMAGAGVLVSLLLGITSEVGKILIVVLVGVVMILYVSIGGMKGTTWVQMIKAVLLIAGTLLITFLVLLKYDFNISALLGEAAENSGAGGAFLEPGLKYGIDATTKLDFISLGIALVLGTAGLPHILIRFYTVPTSQAARRSVNWAIGIIGGFYLMTIALGFGAAALLERTDIIKSNKAGNTAAPLLAQNIGGGPDSTGGAILLAVISAVAFATILAVVAGLTLASSSSFAHDLYANVIRKGQATQKEELSAARWATVGIGIVAVALGVFARDLNVAGLVALAFAVAASANLPTILYSLFWKRFTTQGALWSIYGGLVSSVFLVLFSPVVSGKESSMFPDVDFQWFPLENPGLVSIPLGFLLGWIGSLVSKEPVNKEKYAELEVRSLTGYGAH</sequence>
<evidence type="ECO:0000313" key="12">
    <source>
        <dbReference type="Proteomes" id="UP000588098"/>
    </source>
</evidence>
<proteinExistence type="inferred from homology"/>
<keyword evidence="12" id="KW-1185">Reference proteome</keyword>
<dbReference type="GO" id="GO:0015293">
    <property type="term" value="F:symporter activity"/>
    <property type="evidence" value="ECO:0007669"/>
    <property type="project" value="UniProtKB-KW"/>
</dbReference>
<keyword evidence="7 10" id="KW-1133">Transmembrane helix</keyword>
<keyword evidence="6" id="KW-0769">Symport</keyword>
<feature type="transmembrane region" description="Helical" evidence="10">
    <location>
        <begin position="133"/>
        <end position="161"/>
    </location>
</feature>
<dbReference type="EMBL" id="JACHJL010000001">
    <property type="protein sequence ID" value="MBB5933708.1"/>
    <property type="molecule type" value="Genomic_DNA"/>
</dbReference>